<reference evidence="3" key="2">
    <citation type="submission" date="2018-02" db="UniProtKB">
        <authorList>
            <consortium name="EnsemblPlants"/>
        </authorList>
    </citation>
    <scope>IDENTIFICATION</scope>
    <source>
        <strain evidence="3">Williams 82</strain>
    </source>
</reference>
<name>A0A0R0L860_SOYBN</name>
<reference evidence="2 3" key="1">
    <citation type="journal article" date="2010" name="Nature">
        <title>Genome sequence of the palaeopolyploid soybean.</title>
        <authorList>
            <person name="Schmutz J."/>
            <person name="Cannon S.B."/>
            <person name="Schlueter J."/>
            <person name="Ma J."/>
            <person name="Mitros T."/>
            <person name="Nelson W."/>
            <person name="Hyten D.L."/>
            <person name="Song Q."/>
            <person name="Thelen J.J."/>
            <person name="Cheng J."/>
            <person name="Xu D."/>
            <person name="Hellsten U."/>
            <person name="May G.D."/>
            <person name="Yu Y."/>
            <person name="Sakurai T."/>
            <person name="Umezawa T."/>
            <person name="Bhattacharyya M.K."/>
            <person name="Sandhu D."/>
            <person name="Valliyodan B."/>
            <person name="Lindquist E."/>
            <person name="Peto M."/>
            <person name="Grant D."/>
            <person name="Shu S."/>
            <person name="Goodstein D."/>
            <person name="Barry K."/>
            <person name="Futrell-Griggs M."/>
            <person name="Abernathy B."/>
            <person name="Du J."/>
            <person name="Tian Z."/>
            <person name="Zhu L."/>
            <person name="Gill N."/>
            <person name="Joshi T."/>
            <person name="Libault M."/>
            <person name="Sethuraman A."/>
            <person name="Zhang X.-C."/>
            <person name="Shinozaki K."/>
            <person name="Nguyen H.T."/>
            <person name="Wing R.A."/>
            <person name="Cregan P."/>
            <person name="Specht J."/>
            <person name="Grimwood J."/>
            <person name="Rokhsar D."/>
            <person name="Stacey G."/>
            <person name="Shoemaker R.C."/>
            <person name="Jackson S.A."/>
        </authorList>
    </citation>
    <scope>NUCLEOTIDE SEQUENCE [LARGE SCALE GENOMIC DNA]</scope>
    <source>
        <strain evidence="3">cv. Williams 82</strain>
        <tissue evidence="2">Callus</tissue>
    </source>
</reference>
<sequence length="119" mass="13174">MKHPMLSPTTQTCTPISTSSSKLLSPTIPERHSRPHPQGQLQNDIVINPFSKNPHHLQNGTTILVHILQQFKKWHYFGPCVLAEQKQCCSGLKFTGNGVAPGRGSILFDRGCYHATTTV</sequence>
<dbReference type="InParanoid" id="A0A0R0L860"/>
<dbReference type="EMBL" id="CM000834">
    <property type="protein sequence ID" value="KRH75404.1"/>
    <property type="molecule type" value="Genomic_DNA"/>
</dbReference>
<dbReference type="Gramene" id="KRH75404">
    <property type="protein sequence ID" value="KRH75404"/>
    <property type="gene ID" value="GLYMA_01G083600"/>
</dbReference>
<evidence type="ECO:0000256" key="1">
    <source>
        <dbReference type="SAM" id="MobiDB-lite"/>
    </source>
</evidence>
<keyword evidence="4" id="KW-1185">Reference proteome</keyword>
<feature type="region of interest" description="Disordered" evidence="1">
    <location>
        <begin position="1"/>
        <end position="41"/>
    </location>
</feature>
<proteinExistence type="predicted"/>
<organism evidence="2">
    <name type="scientific">Glycine max</name>
    <name type="common">Soybean</name>
    <name type="synonym">Glycine hispida</name>
    <dbReference type="NCBI Taxonomy" id="3847"/>
    <lineage>
        <taxon>Eukaryota</taxon>
        <taxon>Viridiplantae</taxon>
        <taxon>Streptophyta</taxon>
        <taxon>Embryophyta</taxon>
        <taxon>Tracheophyta</taxon>
        <taxon>Spermatophyta</taxon>
        <taxon>Magnoliopsida</taxon>
        <taxon>eudicotyledons</taxon>
        <taxon>Gunneridae</taxon>
        <taxon>Pentapetalae</taxon>
        <taxon>rosids</taxon>
        <taxon>fabids</taxon>
        <taxon>Fabales</taxon>
        <taxon>Fabaceae</taxon>
        <taxon>Papilionoideae</taxon>
        <taxon>50 kb inversion clade</taxon>
        <taxon>NPAAA clade</taxon>
        <taxon>indigoferoid/millettioid clade</taxon>
        <taxon>Phaseoleae</taxon>
        <taxon>Glycine</taxon>
        <taxon>Glycine subgen. Soja</taxon>
    </lineage>
</organism>
<dbReference type="AlphaFoldDB" id="A0A0R0L860"/>
<evidence type="ECO:0000313" key="3">
    <source>
        <dbReference type="EnsemblPlants" id="KRH75404"/>
    </source>
</evidence>
<evidence type="ECO:0000313" key="4">
    <source>
        <dbReference type="Proteomes" id="UP000008827"/>
    </source>
</evidence>
<feature type="compositionally biased region" description="Polar residues" evidence="1">
    <location>
        <begin position="7"/>
        <end position="24"/>
    </location>
</feature>
<reference evidence="2" key="3">
    <citation type="submission" date="2018-07" db="EMBL/GenBank/DDBJ databases">
        <title>WGS assembly of Glycine max.</title>
        <authorList>
            <person name="Schmutz J."/>
            <person name="Cannon S."/>
            <person name="Schlueter J."/>
            <person name="Ma J."/>
            <person name="Mitros T."/>
            <person name="Nelson W."/>
            <person name="Hyten D."/>
            <person name="Song Q."/>
            <person name="Thelen J."/>
            <person name="Cheng J."/>
            <person name="Xu D."/>
            <person name="Hellsten U."/>
            <person name="May G."/>
            <person name="Yu Y."/>
            <person name="Sakurai T."/>
            <person name="Umezawa T."/>
            <person name="Bhattacharyya M."/>
            <person name="Sandhu D."/>
            <person name="Valliyodan B."/>
            <person name="Lindquist E."/>
            <person name="Peto M."/>
            <person name="Grant D."/>
            <person name="Shu S."/>
            <person name="Goodstein D."/>
            <person name="Barry K."/>
            <person name="Futrell-Griggs M."/>
            <person name="Abernathy B."/>
            <person name="Du J."/>
            <person name="Tian Z."/>
            <person name="Zhu L."/>
            <person name="Gill N."/>
            <person name="Joshi T."/>
            <person name="Libault M."/>
            <person name="Sethuraman A."/>
            <person name="Zhang X."/>
            <person name="Shinozaki K."/>
            <person name="Nguyen H."/>
            <person name="Wing R."/>
            <person name="Cregan P."/>
            <person name="Specht J."/>
            <person name="Grimwood J."/>
            <person name="Rokhsar D."/>
            <person name="Stacey G."/>
            <person name="Shoemaker R."/>
            <person name="Jackson S."/>
        </authorList>
    </citation>
    <scope>NUCLEOTIDE SEQUENCE</scope>
    <source>
        <tissue evidence="2">Callus</tissue>
    </source>
</reference>
<accession>A0A0R0L860</accession>
<gene>
    <name evidence="2" type="ORF">GLYMA_01G083600</name>
</gene>
<evidence type="ECO:0000313" key="2">
    <source>
        <dbReference type="EMBL" id="KRH75404.1"/>
    </source>
</evidence>
<dbReference type="EnsemblPlants" id="KRH75404">
    <property type="protein sequence ID" value="KRH75404"/>
    <property type="gene ID" value="GLYMA_01G083600"/>
</dbReference>
<dbReference type="Proteomes" id="UP000008827">
    <property type="component" value="Chromosome 1"/>
</dbReference>
<protein>
    <submittedName>
        <fullName evidence="2 3">Uncharacterized protein</fullName>
    </submittedName>
</protein>